<dbReference type="EMBL" id="KQ458836">
    <property type="protein sequence ID" value="KPJ04912.1"/>
    <property type="molecule type" value="Genomic_DNA"/>
</dbReference>
<proteinExistence type="predicted"/>
<feature type="compositionally biased region" description="Polar residues" evidence="1">
    <location>
        <begin position="108"/>
        <end position="126"/>
    </location>
</feature>
<protein>
    <submittedName>
        <fullName evidence="2">Uncharacterized protein</fullName>
    </submittedName>
</protein>
<dbReference type="AlphaFoldDB" id="A0A0N1ICD2"/>
<dbReference type="Proteomes" id="UP000053268">
    <property type="component" value="Unassembled WGS sequence"/>
</dbReference>
<sequence length="126" mass="13952">MASENKNVPYTIPMDNRNAPPPPYGIVGLSYSPYEHPNVKQDQKPDAGQQPTENNTVKKMASENKNVPCTIPMDNRNAPPPPYGIVGLSYSPYEQPNVKQDQKPDAGQQPTENNTVVYFPITQPTL</sequence>
<feature type="region of interest" description="Disordered" evidence="1">
    <location>
        <begin position="1"/>
        <end position="126"/>
    </location>
</feature>
<gene>
    <name evidence="2" type="ORF">RR46_00340</name>
</gene>
<accession>A0A0N1ICD2</accession>
<reference evidence="2 3" key="1">
    <citation type="journal article" date="2015" name="Nat. Commun.">
        <title>Outbred genome sequencing and CRISPR/Cas9 gene editing in butterflies.</title>
        <authorList>
            <person name="Li X."/>
            <person name="Fan D."/>
            <person name="Zhang W."/>
            <person name="Liu G."/>
            <person name="Zhang L."/>
            <person name="Zhao L."/>
            <person name="Fang X."/>
            <person name="Chen L."/>
            <person name="Dong Y."/>
            <person name="Chen Y."/>
            <person name="Ding Y."/>
            <person name="Zhao R."/>
            <person name="Feng M."/>
            <person name="Zhu Y."/>
            <person name="Feng Y."/>
            <person name="Jiang X."/>
            <person name="Zhu D."/>
            <person name="Xiang H."/>
            <person name="Feng X."/>
            <person name="Li S."/>
            <person name="Wang J."/>
            <person name="Zhang G."/>
            <person name="Kronforst M.R."/>
            <person name="Wang W."/>
        </authorList>
    </citation>
    <scope>NUCLEOTIDE SEQUENCE [LARGE SCALE GENOMIC DNA]</scope>
    <source>
        <strain evidence="2">Ya'a_city_454_Px</strain>
        <tissue evidence="2">Whole body</tissue>
    </source>
</reference>
<keyword evidence="3" id="KW-1185">Reference proteome</keyword>
<evidence type="ECO:0000313" key="2">
    <source>
        <dbReference type="EMBL" id="KPJ04912.1"/>
    </source>
</evidence>
<organism evidence="2 3">
    <name type="scientific">Papilio xuthus</name>
    <name type="common">Asian swallowtail butterfly</name>
    <dbReference type="NCBI Taxonomy" id="66420"/>
    <lineage>
        <taxon>Eukaryota</taxon>
        <taxon>Metazoa</taxon>
        <taxon>Ecdysozoa</taxon>
        <taxon>Arthropoda</taxon>
        <taxon>Hexapoda</taxon>
        <taxon>Insecta</taxon>
        <taxon>Pterygota</taxon>
        <taxon>Neoptera</taxon>
        <taxon>Endopterygota</taxon>
        <taxon>Lepidoptera</taxon>
        <taxon>Glossata</taxon>
        <taxon>Ditrysia</taxon>
        <taxon>Papilionoidea</taxon>
        <taxon>Papilionidae</taxon>
        <taxon>Papilioninae</taxon>
        <taxon>Papilio</taxon>
    </lineage>
</organism>
<evidence type="ECO:0000313" key="3">
    <source>
        <dbReference type="Proteomes" id="UP000053268"/>
    </source>
</evidence>
<feature type="compositionally biased region" description="Polar residues" evidence="1">
    <location>
        <begin position="49"/>
        <end position="67"/>
    </location>
</feature>
<name>A0A0N1ICD2_PAPXU</name>
<evidence type="ECO:0000256" key="1">
    <source>
        <dbReference type="SAM" id="MobiDB-lite"/>
    </source>
</evidence>